<dbReference type="Proteomes" id="UP000319627">
    <property type="component" value="Unassembled WGS sequence"/>
</dbReference>
<dbReference type="PROSITE" id="PS00330">
    <property type="entry name" value="HEMOLYSIN_CALCIUM"/>
    <property type="match status" value="15"/>
</dbReference>
<dbReference type="GO" id="GO:0090729">
    <property type="term" value="F:toxin activity"/>
    <property type="evidence" value="ECO:0007669"/>
    <property type="project" value="UniProtKB-KW"/>
</dbReference>
<dbReference type="RefSeq" id="WP_170234330.1">
    <property type="nucleotide sequence ID" value="NZ_VLKG01000002.1"/>
</dbReference>
<dbReference type="Pfam" id="PF00353">
    <property type="entry name" value="HemolysinCabind"/>
    <property type="match status" value="11"/>
</dbReference>
<keyword evidence="12" id="KW-1185">Reference proteome</keyword>
<evidence type="ECO:0000256" key="7">
    <source>
        <dbReference type="ARBA" id="ARBA00023026"/>
    </source>
</evidence>
<feature type="region of interest" description="Disordered" evidence="9">
    <location>
        <begin position="601"/>
        <end position="628"/>
    </location>
</feature>
<proteinExistence type="predicted"/>
<evidence type="ECO:0000256" key="2">
    <source>
        <dbReference type="ARBA" id="ARBA00004613"/>
    </source>
</evidence>
<dbReference type="EMBL" id="VLKG01000002">
    <property type="protein sequence ID" value="TWH76838.1"/>
    <property type="molecule type" value="Genomic_DNA"/>
</dbReference>
<keyword evidence="4" id="KW-0800">Toxin</keyword>
<dbReference type="Pfam" id="PF06594">
    <property type="entry name" value="HCBP_related"/>
    <property type="match status" value="4"/>
</dbReference>
<comment type="caution">
    <text evidence="11">The sequence shown here is derived from an EMBL/GenBank/DDBJ whole genome shotgun (WGS) entry which is preliminary data.</text>
</comment>
<gene>
    <name evidence="11" type="ORF">LX59_00883</name>
</gene>
<name>A0A562J0X0_9GAMM</name>
<feature type="region of interest" description="Disordered" evidence="9">
    <location>
        <begin position="1002"/>
        <end position="1031"/>
    </location>
</feature>
<evidence type="ECO:0000256" key="4">
    <source>
        <dbReference type="ARBA" id="ARBA00022656"/>
    </source>
</evidence>
<dbReference type="GO" id="GO:0005576">
    <property type="term" value="C:extracellular region"/>
    <property type="evidence" value="ECO:0007669"/>
    <property type="project" value="UniProtKB-SubCell"/>
</dbReference>
<dbReference type="InterPro" id="IPR050557">
    <property type="entry name" value="RTX_toxin/Mannuronan_C5-epim"/>
</dbReference>
<evidence type="ECO:0000259" key="10">
    <source>
        <dbReference type="Pfam" id="PF06594"/>
    </source>
</evidence>
<dbReference type="PANTHER" id="PTHR38340:SF1">
    <property type="entry name" value="S-LAYER PROTEIN"/>
    <property type="match status" value="1"/>
</dbReference>
<keyword evidence="5" id="KW-0677">Repeat</keyword>
<evidence type="ECO:0000256" key="1">
    <source>
        <dbReference type="ARBA" id="ARBA00004370"/>
    </source>
</evidence>
<dbReference type="InterPro" id="IPR011049">
    <property type="entry name" value="Serralysin-like_metalloprot_C"/>
</dbReference>
<dbReference type="GO" id="GO:0016020">
    <property type="term" value="C:membrane"/>
    <property type="evidence" value="ECO:0007669"/>
    <property type="project" value="UniProtKB-SubCell"/>
</dbReference>
<dbReference type="PRINTS" id="PR00313">
    <property type="entry name" value="CABNDNGRPT"/>
</dbReference>
<organism evidence="11 12">
    <name type="scientific">Azomonas agilis</name>
    <dbReference type="NCBI Taxonomy" id="116849"/>
    <lineage>
        <taxon>Bacteria</taxon>
        <taxon>Pseudomonadati</taxon>
        <taxon>Pseudomonadota</taxon>
        <taxon>Gammaproteobacteria</taxon>
        <taxon>Pseudomonadales</taxon>
        <taxon>Pseudomonadaceae</taxon>
        <taxon>Azomonas</taxon>
    </lineage>
</organism>
<accession>A0A562J0X0</accession>
<protein>
    <submittedName>
        <fullName evidence="11">Hemolysin type calcium-binding protein</fullName>
    </submittedName>
</protein>
<evidence type="ECO:0000256" key="5">
    <source>
        <dbReference type="ARBA" id="ARBA00022737"/>
    </source>
</evidence>
<keyword evidence="8" id="KW-0472">Membrane</keyword>
<evidence type="ECO:0000256" key="8">
    <source>
        <dbReference type="ARBA" id="ARBA00023136"/>
    </source>
</evidence>
<keyword evidence="7" id="KW-0843">Virulence</keyword>
<feature type="domain" description="Haemolysin-type calcium binding-related" evidence="10">
    <location>
        <begin position="507"/>
        <end position="551"/>
    </location>
</feature>
<evidence type="ECO:0000256" key="6">
    <source>
        <dbReference type="ARBA" id="ARBA00022837"/>
    </source>
</evidence>
<reference evidence="11 12" key="1">
    <citation type="submission" date="2019-07" db="EMBL/GenBank/DDBJ databases">
        <title>Genomic Encyclopedia of Type Strains, Phase I: the one thousand microbial genomes (KMG-I) project.</title>
        <authorList>
            <person name="Kyrpides N."/>
        </authorList>
    </citation>
    <scope>NUCLEOTIDE SEQUENCE [LARGE SCALE GENOMIC DNA]</scope>
    <source>
        <strain evidence="11 12">DSM 375</strain>
    </source>
</reference>
<evidence type="ECO:0000313" key="12">
    <source>
        <dbReference type="Proteomes" id="UP000319627"/>
    </source>
</evidence>
<evidence type="ECO:0000313" key="11">
    <source>
        <dbReference type="EMBL" id="TWH76838.1"/>
    </source>
</evidence>
<dbReference type="SUPFAM" id="SSF51120">
    <property type="entry name" value="beta-Roll"/>
    <property type="match status" value="10"/>
</dbReference>
<feature type="domain" description="Haemolysin-type calcium binding-related" evidence="10">
    <location>
        <begin position="371"/>
        <end position="414"/>
    </location>
</feature>
<feature type="compositionally biased region" description="Polar residues" evidence="9">
    <location>
        <begin position="1"/>
        <end position="28"/>
    </location>
</feature>
<comment type="subcellular location">
    <subcellularLocation>
        <location evidence="1">Membrane</location>
    </subcellularLocation>
    <subcellularLocation>
        <location evidence="2">Secreted</location>
    </subcellularLocation>
</comment>
<dbReference type="InterPro" id="IPR003995">
    <property type="entry name" value="RTX_toxin_determinant-A"/>
</dbReference>
<keyword evidence="6" id="KW-0106">Calcium</keyword>
<dbReference type="InterPro" id="IPR010566">
    <property type="entry name" value="Haemolys_ca-bd"/>
</dbReference>
<evidence type="ECO:0000256" key="9">
    <source>
        <dbReference type="SAM" id="MobiDB-lite"/>
    </source>
</evidence>
<dbReference type="AlphaFoldDB" id="A0A562J0X0"/>
<sequence>MAVINGTSSSDLLRGTNSDDQINGNAGNDTLEGLTGNDILNGGTGNDVYVFSRGDGQDTITDSWDSTAYTGNSSGKLNTLQFKGNISPSDISAYRSTNDLIIQVSATDRVTVEDFFYNNNPNNSYNNLQQITFQDGTVWDLADIRAKAFIGTDADESFQGTLYSDVLDGRGGNDILNGSTGNDIYLFGKGDGHDTITDFYDSTAYNGNSSGKLNTLQFKANVSVSDVTAQRDNNNLIIKVGSADSITVEDFFYNNNPNNNYNNLQKITFQDGTIWDLADIRAKAFIGTQADESFRGTSYADVLDGRGGNDTLNGDAGNDTYLFGKGDGHDTITDFYDSTAYNGNSSGKLNTLQFKANVSVSDVTASRDNNNLIIKVGSSDSVTVEDFFYNNNPVNNYNNLQQIIFQDGTLWDLAEIRAKAFIGTEADERFQGTSYGDVLDGRGGNDILNGSTGNDTYLFGRGDGHDTITDFYDSTTYNGNSSGKFNVLQFKSGISESDIATYKSGNNLIIEIIDTSETVTVERFFYENDPKNNYNNLQQIKFPNGTTWSLETIAQKAADSRFGGNGNNNLEGGSGNDFLNGGAGNDTLAGGAGNDYLQGGADSDRLIGGQGNDTLNGGPGADRLEGGSGNDTYIVDNIGDVIVELSSAAGGIDNVLSSVHYTLSNYVENLTLTGNGALRGMGNAQNNLIVGNSGNNYLRGEGGNDVLRGGQGNDTLDGGTGADRLEGGTGNDTYIVDNVGDVVAELASTAGGIDTVQASISYTLGNYVENLTLTGTAAINGTGNALNNLIIGNSGNNYLRGEGGNDTLRGGQGNDTLEGGTGTDRLEGGSGNDTYIIGNAATNLIIEVANQGIDTVQSSVDYSLGNHLENLTLTGTRAINGTGNNLDNLLVGNSAANLLKGRAGADILRGGQGNDTLDGGTGADRLEGGSGNDTYIVDNVGDVVTELSSAAGGIDTVQASINYALGNYVENLTLTGNASINGTGNALNNLIVGNSGNNYLRGEGGNDTLRGGQGNDTLEGGTGNDRLEGGSGNDTYIVGNAATNLIVEAANQGIDRVISSVSYTLGDNLENLTLTGSAITGIGNGLNNVLLGNALGNNLNGGAGNDTLYGGTGQDNLLGGSGNDVLVGGTGADQLTGGAGDDRFVFQSLSDLGLTKEQSDLITDFARGDLIDLSALDANSATAANDSFSFIGTAAFSSNATGQLRYEVDAANNARYLYGSTDADSDAEFVITLTGTGAVSADDFIV</sequence>
<dbReference type="InterPro" id="IPR001343">
    <property type="entry name" value="Hemolysn_Ca-bd"/>
</dbReference>
<feature type="domain" description="Haemolysin-type calcium binding-related" evidence="10">
    <location>
        <begin position="235"/>
        <end position="279"/>
    </location>
</feature>
<feature type="domain" description="Haemolysin-type calcium binding-related" evidence="10">
    <location>
        <begin position="99"/>
        <end position="143"/>
    </location>
</feature>
<dbReference type="PANTHER" id="PTHR38340">
    <property type="entry name" value="S-LAYER PROTEIN"/>
    <property type="match status" value="1"/>
</dbReference>
<dbReference type="InterPro" id="IPR018511">
    <property type="entry name" value="Hemolysin-typ_Ca-bd_CS"/>
</dbReference>
<keyword evidence="3" id="KW-0964">Secreted</keyword>
<dbReference type="PRINTS" id="PR01488">
    <property type="entry name" value="RTXTOXINA"/>
</dbReference>
<feature type="region of interest" description="Disordered" evidence="9">
    <location>
        <begin position="1"/>
        <end position="29"/>
    </location>
</feature>
<feature type="region of interest" description="Disordered" evidence="9">
    <location>
        <begin position="802"/>
        <end position="829"/>
    </location>
</feature>
<dbReference type="Gene3D" id="2.150.10.10">
    <property type="entry name" value="Serralysin-like metalloprotease, C-terminal"/>
    <property type="match status" value="8"/>
</dbReference>
<dbReference type="GO" id="GO:0005509">
    <property type="term" value="F:calcium ion binding"/>
    <property type="evidence" value="ECO:0007669"/>
    <property type="project" value="InterPro"/>
</dbReference>
<evidence type="ECO:0000256" key="3">
    <source>
        <dbReference type="ARBA" id="ARBA00022525"/>
    </source>
</evidence>